<sequence>MSFFESNNMRVSLLTTTITPMLLDLTKILKSLFDSTKTLKAFGVFCSCFLLSSYVLPPLRKG</sequence>
<reference evidence="1" key="1">
    <citation type="submission" date="2018-11" db="EMBL/GenBank/DDBJ databases">
        <authorList>
            <person name="Grassa J C."/>
        </authorList>
    </citation>
    <scope>NUCLEOTIDE SEQUENCE [LARGE SCALE GENOMIC DNA]</scope>
</reference>
<dbReference type="EnsemblPlants" id="novel_model_4401_5bd9a17a">
    <property type="protein sequence ID" value="cds.novel_model_4401_5bd9a17a"/>
    <property type="gene ID" value="novel_gene_2302_5bd9a17a"/>
</dbReference>
<reference evidence="1" key="2">
    <citation type="submission" date="2021-03" db="UniProtKB">
        <authorList>
            <consortium name="EnsemblPlants"/>
        </authorList>
    </citation>
    <scope>IDENTIFICATION</scope>
</reference>
<organism evidence="1 2">
    <name type="scientific">Cannabis sativa</name>
    <name type="common">Hemp</name>
    <name type="synonym">Marijuana</name>
    <dbReference type="NCBI Taxonomy" id="3483"/>
    <lineage>
        <taxon>Eukaryota</taxon>
        <taxon>Viridiplantae</taxon>
        <taxon>Streptophyta</taxon>
        <taxon>Embryophyta</taxon>
        <taxon>Tracheophyta</taxon>
        <taxon>Spermatophyta</taxon>
        <taxon>Magnoliopsida</taxon>
        <taxon>eudicotyledons</taxon>
        <taxon>Gunneridae</taxon>
        <taxon>Pentapetalae</taxon>
        <taxon>rosids</taxon>
        <taxon>fabids</taxon>
        <taxon>Rosales</taxon>
        <taxon>Cannabaceae</taxon>
        <taxon>Cannabis</taxon>
    </lineage>
</organism>
<dbReference type="EMBL" id="UZAU01000554">
    <property type="status" value="NOT_ANNOTATED_CDS"/>
    <property type="molecule type" value="Genomic_DNA"/>
</dbReference>
<dbReference type="Proteomes" id="UP000596661">
    <property type="component" value="Chromosome 6"/>
</dbReference>
<accession>A0A803R2T5</accession>
<protein>
    <submittedName>
        <fullName evidence="1">Uncharacterized protein</fullName>
    </submittedName>
</protein>
<dbReference type="AlphaFoldDB" id="A0A803R2T5"/>
<evidence type="ECO:0000313" key="2">
    <source>
        <dbReference type="Proteomes" id="UP000596661"/>
    </source>
</evidence>
<evidence type="ECO:0000313" key="1">
    <source>
        <dbReference type="EnsemblPlants" id="cds.novel_model_4401_5bd9a17a"/>
    </source>
</evidence>
<keyword evidence="2" id="KW-1185">Reference proteome</keyword>
<proteinExistence type="predicted"/>
<name>A0A803R2T5_CANSA</name>
<dbReference type="Gramene" id="novel_model_4401_5bd9a17a">
    <property type="protein sequence ID" value="cds.novel_model_4401_5bd9a17a"/>
    <property type="gene ID" value="novel_gene_2302_5bd9a17a"/>
</dbReference>